<sequence>MCSQMRGSFYIRTDGAFKEPTNEGAGYLLTKYIERLVYTVQCGWSLSVELQRVGRFSCGTEFCLQFFAILLVYMMGIRLSFRGLFILFVLSISITYSEQLQESQAQTLLRIQHLLNLPQVWSSRKNETDFCNLEPSSILTVVCYEESITQLHIIGNKTTQLPENFSIDSLVNALVKLPDLKVLKLVSAGLWGRLPNALSHLSLLEILDVSSNFFHGPIPEGIFSMTGLQALIVDGNMFDGRIPEVLSSLSALTVLSVKNNLFSGSLPDSVRSLENLRVLALSNNRFSRAVPDLTNLENLQVLDLENNAFGPKFPQVGNKIVRIVLRKNNFTFGLPDQLKSCYQLEHLDVSSNKFVGPFPSYFLSLPSIIYLDIAENRFTGMLFDDLSCNNELKFVNLSANLLAGELPSCLLSQTRSRIVEYAGNCFSTGDATQKPYSYCQTEALAVGVLPHHKKEKEASKLILAGSIVGGLIGAIVLILLVFLLIRRYRTRNLLVEKPVRTIEEHVAAGYTSKLLSDARYVTQKLKLGALGLPPYRTFSLEEIEEATNNFHSSTLTDEGSHGQVYIGQLKDASRSRVVIRCLKLKKRKSVQNFVHQIELMSKLRHQHLVCALGHCFEFYLDDSSVSRIFLVFEYVPNRSLRSWISDRHSKRKLNWPQRIAAAIGVAKGIQFLHGGIVPGIFPNNLKITDILLDQNLAAKISSYNLPLLAECVEKESTESSPGSSTAFRSIRVKNHEKFDIHDFGVILLEMITGRTINTKNEIIILKDQVQASITADDATRKSVADPAITAACSDESLKTMIEICCKCLLRNPSDRPSVEDILWNLQFSAQVQDAWKSCESNSSDSSPVSSFKPPRLRLSAPGN</sequence>
<evidence type="ECO:0000256" key="4">
    <source>
        <dbReference type="ARBA" id="ARBA00022729"/>
    </source>
</evidence>
<evidence type="ECO:0000256" key="1">
    <source>
        <dbReference type="ARBA" id="ARBA00004479"/>
    </source>
</evidence>
<dbReference type="Pfam" id="PF07714">
    <property type="entry name" value="PK_Tyr_Ser-Thr"/>
    <property type="match status" value="1"/>
</dbReference>
<evidence type="ECO:0000256" key="8">
    <source>
        <dbReference type="ARBA" id="ARBA00023170"/>
    </source>
</evidence>
<dbReference type="PANTHER" id="PTHR48006">
    <property type="entry name" value="LEUCINE-RICH REPEAT-CONTAINING PROTEIN DDB_G0281931-RELATED"/>
    <property type="match status" value="1"/>
</dbReference>
<evidence type="ECO:0000313" key="14">
    <source>
        <dbReference type="Proteomes" id="UP001161247"/>
    </source>
</evidence>
<keyword evidence="14" id="KW-1185">Reference proteome</keyword>
<dbReference type="PANTHER" id="PTHR48006:SF84">
    <property type="entry name" value="REPEAT TRANSMEMBRANE PROTEIN KINASE, PUTATIVE, EXPRESSED-RELATED"/>
    <property type="match status" value="1"/>
</dbReference>
<keyword evidence="3 11" id="KW-0812">Transmembrane</keyword>
<keyword evidence="9" id="KW-0325">Glycoprotein</keyword>
<evidence type="ECO:0000256" key="6">
    <source>
        <dbReference type="ARBA" id="ARBA00022989"/>
    </source>
</evidence>
<evidence type="ECO:0000256" key="11">
    <source>
        <dbReference type="SAM" id="Phobius"/>
    </source>
</evidence>
<dbReference type="InterPro" id="IPR000719">
    <property type="entry name" value="Prot_kinase_dom"/>
</dbReference>
<dbReference type="FunFam" id="3.80.10.10:FF:000041">
    <property type="entry name" value="LRR receptor-like serine/threonine-protein kinase ERECTA"/>
    <property type="match status" value="1"/>
</dbReference>
<proteinExistence type="predicted"/>
<dbReference type="InterPro" id="IPR001611">
    <property type="entry name" value="Leu-rich_rpt"/>
</dbReference>
<feature type="region of interest" description="Disordered" evidence="10">
    <location>
        <begin position="838"/>
        <end position="863"/>
    </location>
</feature>
<organism evidence="13 14">
    <name type="scientific">Oldenlandia corymbosa var. corymbosa</name>
    <dbReference type="NCBI Taxonomy" id="529605"/>
    <lineage>
        <taxon>Eukaryota</taxon>
        <taxon>Viridiplantae</taxon>
        <taxon>Streptophyta</taxon>
        <taxon>Embryophyta</taxon>
        <taxon>Tracheophyta</taxon>
        <taxon>Spermatophyta</taxon>
        <taxon>Magnoliopsida</taxon>
        <taxon>eudicotyledons</taxon>
        <taxon>Gunneridae</taxon>
        <taxon>Pentapetalae</taxon>
        <taxon>asterids</taxon>
        <taxon>lamiids</taxon>
        <taxon>Gentianales</taxon>
        <taxon>Rubiaceae</taxon>
        <taxon>Rubioideae</taxon>
        <taxon>Spermacoceae</taxon>
        <taxon>Hedyotis-Oldenlandia complex</taxon>
        <taxon>Oldenlandia</taxon>
    </lineage>
</organism>
<keyword evidence="4" id="KW-0732">Signal</keyword>
<dbReference type="AlphaFoldDB" id="A0AAV1CUL1"/>
<evidence type="ECO:0000256" key="10">
    <source>
        <dbReference type="SAM" id="MobiDB-lite"/>
    </source>
</evidence>
<dbReference type="FunFam" id="3.30.200.20:FF:000285">
    <property type="entry name" value="Putative inactive leucine-rich repeat receptor-like protein kinase"/>
    <property type="match status" value="1"/>
</dbReference>
<gene>
    <name evidence="13" type="ORF">OLC1_LOCUS9346</name>
</gene>
<dbReference type="InterPro" id="IPR032675">
    <property type="entry name" value="LRR_dom_sf"/>
</dbReference>
<dbReference type="Gene3D" id="3.80.10.10">
    <property type="entry name" value="Ribonuclease Inhibitor"/>
    <property type="match status" value="3"/>
</dbReference>
<evidence type="ECO:0000256" key="3">
    <source>
        <dbReference type="ARBA" id="ARBA00022692"/>
    </source>
</evidence>
<dbReference type="Pfam" id="PF23598">
    <property type="entry name" value="LRR_14"/>
    <property type="match status" value="1"/>
</dbReference>
<evidence type="ECO:0000256" key="9">
    <source>
        <dbReference type="ARBA" id="ARBA00023180"/>
    </source>
</evidence>
<dbReference type="GO" id="GO:0004674">
    <property type="term" value="F:protein serine/threonine kinase activity"/>
    <property type="evidence" value="ECO:0007669"/>
    <property type="project" value="UniProtKB-EC"/>
</dbReference>
<name>A0AAV1CUL1_OLDCO</name>
<keyword evidence="8" id="KW-0675">Receptor</keyword>
<comment type="subcellular location">
    <subcellularLocation>
        <location evidence="1">Membrane</location>
        <topology evidence="1">Single-pass type I membrane protein</topology>
    </subcellularLocation>
</comment>
<evidence type="ECO:0000313" key="13">
    <source>
        <dbReference type="EMBL" id="CAI9099295.1"/>
    </source>
</evidence>
<dbReference type="InterPro" id="IPR001245">
    <property type="entry name" value="Ser-Thr/Tyr_kinase_cat_dom"/>
</dbReference>
<dbReference type="PROSITE" id="PS50011">
    <property type="entry name" value="PROTEIN_KINASE_DOM"/>
    <property type="match status" value="1"/>
</dbReference>
<keyword evidence="5" id="KW-0677">Repeat</keyword>
<protein>
    <submittedName>
        <fullName evidence="13">OLC1v1036086C1</fullName>
    </submittedName>
</protein>
<dbReference type="InterPro" id="IPR055414">
    <property type="entry name" value="LRR_R13L4/SHOC2-like"/>
</dbReference>
<feature type="transmembrane region" description="Helical" evidence="11">
    <location>
        <begin position="461"/>
        <end position="485"/>
    </location>
</feature>
<dbReference type="PROSITE" id="PS51450">
    <property type="entry name" value="LRR"/>
    <property type="match status" value="1"/>
</dbReference>
<dbReference type="SUPFAM" id="SSF52058">
    <property type="entry name" value="L domain-like"/>
    <property type="match status" value="1"/>
</dbReference>
<dbReference type="InterPro" id="IPR011009">
    <property type="entry name" value="Kinase-like_dom_sf"/>
</dbReference>
<dbReference type="SUPFAM" id="SSF56112">
    <property type="entry name" value="Protein kinase-like (PK-like)"/>
    <property type="match status" value="1"/>
</dbReference>
<dbReference type="Proteomes" id="UP001161247">
    <property type="component" value="Chromosome 3"/>
</dbReference>
<evidence type="ECO:0000256" key="2">
    <source>
        <dbReference type="ARBA" id="ARBA00022614"/>
    </source>
</evidence>
<dbReference type="InterPro" id="IPR051824">
    <property type="entry name" value="LRR_Rcpt-Like_S/T_Kinase"/>
</dbReference>
<keyword evidence="7 11" id="KW-0472">Membrane</keyword>
<reference evidence="13" key="1">
    <citation type="submission" date="2023-03" db="EMBL/GenBank/DDBJ databases">
        <authorList>
            <person name="Julca I."/>
        </authorList>
    </citation>
    <scope>NUCLEOTIDE SEQUENCE</scope>
</reference>
<dbReference type="EMBL" id="OX459120">
    <property type="protein sequence ID" value="CAI9099295.1"/>
    <property type="molecule type" value="Genomic_DNA"/>
</dbReference>
<feature type="compositionally biased region" description="Low complexity" evidence="10">
    <location>
        <begin position="838"/>
        <end position="850"/>
    </location>
</feature>
<dbReference type="Gene3D" id="3.30.200.20">
    <property type="entry name" value="Phosphorylase Kinase, domain 1"/>
    <property type="match status" value="1"/>
</dbReference>
<feature type="domain" description="Protein kinase" evidence="12">
    <location>
        <begin position="550"/>
        <end position="827"/>
    </location>
</feature>
<dbReference type="GO" id="GO:0005524">
    <property type="term" value="F:ATP binding"/>
    <property type="evidence" value="ECO:0007669"/>
    <property type="project" value="InterPro"/>
</dbReference>
<dbReference type="GO" id="GO:0016020">
    <property type="term" value="C:membrane"/>
    <property type="evidence" value="ECO:0007669"/>
    <property type="project" value="UniProtKB-SubCell"/>
</dbReference>
<dbReference type="Gene3D" id="1.10.510.10">
    <property type="entry name" value="Transferase(Phosphotransferase) domain 1"/>
    <property type="match status" value="1"/>
</dbReference>
<evidence type="ECO:0000256" key="5">
    <source>
        <dbReference type="ARBA" id="ARBA00022737"/>
    </source>
</evidence>
<keyword evidence="6 11" id="KW-1133">Transmembrane helix</keyword>
<evidence type="ECO:0000259" key="12">
    <source>
        <dbReference type="PROSITE" id="PS50011"/>
    </source>
</evidence>
<dbReference type="FunFam" id="1.10.510.10:FF:000431">
    <property type="entry name" value="Putative inactive leucine-rich repeat receptor-like protein kinase"/>
    <property type="match status" value="1"/>
</dbReference>
<evidence type="ECO:0000256" key="7">
    <source>
        <dbReference type="ARBA" id="ARBA00023136"/>
    </source>
</evidence>
<keyword evidence="2" id="KW-0433">Leucine-rich repeat</keyword>
<accession>A0AAV1CUL1</accession>